<dbReference type="InterPro" id="IPR045518">
    <property type="entry name" value="2EXR"/>
</dbReference>
<dbReference type="EMBL" id="KZ613942">
    <property type="protein sequence ID" value="PMD43221.1"/>
    <property type="molecule type" value="Genomic_DNA"/>
</dbReference>
<dbReference type="Pfam" id="PF20150">
    <property type="entry name" value="2EXR"/>
    <property type="match status" value="1"/>
</dbReference>
<dbReference type="OrthoDB" id="3530648at2759"/>
<evidence type="ECO:0000259" key="1">
    <source>
        <dbReference type="Pfam" id="PF20150"/>
    </source>
</evidence>
<organism evidence="2 3">
    <name type="scientific">Hyaloscypha variabilis (strain UAMH 11265 / GT02V1 / F)</name>
    <name type="common">Meliniomyces variabilis</name>
    <dbReference type="NCBI Taxonomy" id="1149755"/>
    <lineage>
        <taxon>Eukaryota</taxon>
        <taxon>Fungi</taxon>
        <taxon>Dikarya</taxon>
        <taxon>Ascomycota</taxon>
        <taxon>Pezizomycotina</taxon>
        <taxon>Leotiomycetes</taxon>
        <taxon>Helotiales</taxon>
        <taxon>Hyaloscyphaceae</taxon>
        <taxon>Hyaloscypha</taxon>
        <taxon>Hyaloscypha variabilis</taxon>
    </lineage>
</organism>
<name>A0A2J6RXH8_HYAVF</name>
<gene>
    <name evidence="2" type="ORF">L207DRAFT_580089</name>
</gene>
<proteinExistence type="predicted"/>
<evidence type="ECO:0000313" key="2">
    <source>
        <dbReference type="EMBL" id="PMD43221.1"/>
    </source>
</evidence>
<reference evidence="2 3" key="1">
    <citation type="submission" date="2016-04" db="EMBL/GenBank/DDBJ databases">
        <title>A degradative enzymes factory behind the ericoid mycorrhizal symbiosis.</title>
        <authorList>
            <consortium name="DOE Joint Genome Institute"/>
            <person name="Martino E."/>
            <person name="Morin E."/>
            <person name="Grelet G."/>
            <person name="Kuo A."/>
            <person name="Kohler A."/>
            <person name="Daghino S."/>
            <person name="Barry K."/>
            <person name="Choi C."/>
            <person name="Cichocki N."/>
            <person name="Clum A."/>
            <person name="Copeland A."/>
            <person name="Hainaut M."/>
            <person name="Haridas S."/>
            <person name="Labutti K."/>
            <person name="Lindquist E."/>
            <person name="Lipzen A."/>
            <person name="Khouja H.-R."/>
            <person name="Murat C."/>
            <person name="Ohm R."/>
            <person name="Olson A."/>
            <person name="Spatafora J."/>
            <person name="Veneault-Fourrey C."/>
            <person name="Henrissat B."/>
            <person name="Grigoriev I."/>
            <person name="Martin F."/>
            <person name="Perotto S."/>
        </authorList>
    </citation>
    <scope>NUCLEOTIDE SEQUENCE [LARGE SCALE GENOMIC DNA]</scope>
    <source>
        <strain evidence="2 3">F</strain>
    </source>
</reference>
<sequence>MAGDQTIISPPTEVAEINEVAETISEKLFLLNFELPDPEQDLTVQYPGAAATEFTCFSELALEIRLMIWRAAFPKGRKVVLKVQWKQSNYYGPPLPVTLRINRESMIETKRHYLLYFQEPEILDALDLTKAGQGFRGFYRRFCATSLRNPKLFCYSPSREQIAITSYFSD</sequence>
<evidence type="ECO:0000313" key="3">
    <source>
        <dbReference type="Proteomes" id="UP000235786"/>
    </source>
</evidence>
<accession>A0A2J6RXH8</accession>
<keyword evidence="3" id="KW-1185">Reference proteome</keyword>
<protein>
    <recommendedName>
        <fullName evidence="1">2EXR domain-containing protein</fullName>
    </recommendedName>
</protein>
<feature type="domain" description="2EXR" evidence="1">
    <location>
        <begin position="54"/>
        <end position="119"/>
    </location>
</feature>
<dbReference type="Proteomes" id="UP000235786">
    <property type="component" value="Unassembled WGS sequence"/>
</dbReference>
<dbReference type="AlphaFoldDB" id="A0A2J6RXH8"/>